<organism evidence="7 8">
    <name type="scientific">Microdochium bolleyi</name>
    <dbReference type="NCBI Taxonomy" id="196109"/>
    <lineage>
        <taxon>Eukaryota</taxon>
        <taxon>Fungi</taxon>
        <taxon>Dikarya</taxon>
        <taxon>Ascomycota</taxon>
        <taxon>Pezizomycotina</taxon>
        <taxon>Sordariomycetes</taxon>
        <taxon>Xylariomycetidae</taxon>
        <taxon>Xylariales</taxon>
        <taxon>Microdochiaceae</taxon>
        <taxon>Microdochium</taxon>
    </lineage>
</organism>
<evidence type="ECO:0000256" key="3">
    <source>
        <dbReference type="ARBA" id="ARBA00022989"/>
    </source>
</evidence>
<dbReference type="Proteomes" id="UP000070501">
    <property type="component" value="Unassembled WGS sequence"/>
</dbReference>
<evidence type="ECO:0000256" key="6">
    <source>
        <dbReference type="SAM" id="Phobius"/>
    </source>
</evidence>
<accession>A0A136IPL5</accession>
<comment type="subcellular location">
    <subcellularLocation>
        <location evidence="1">Membrane</location>
        <topology evidence="1">Multi-pass membrane protein</topology>
    </subcellularLocation>
</comment>
<dbReference type="FunCoup" id="A0A136IPL5">
    <property type="interactions" value="13"/>
</dbReference>
<keyword evidence="2 6" id="KW-0812">Transmembrane</keyword>
<feature type="transmembrane region" description="Helical" evidence="6">
    <location>
        <begin position="12"/>
        <end position="34"/>
    </location>
</feature>
<dbReference type="AlphaFoldDB" id="A0A136IPL5"/>
<dbReference type="GO" id="GO:0006890">
    <property type="term" value="P:retrograde vesicle-mediated transport, Golgi to endoplasmic reticulum"/>
    <property type="evidence" value="ECO:0007669"/>
    <property type="project" value="InterPro"/>
</dbReference>
<protein>
    <recommendedName>
        <fullName evidence="9">Peptidase S54 rhomboid domain-containing protein</fullName>
    </recommendedName>
</protein>
<feature type="transmembrane region" description="Helical" evidence="6">
    <location>
        <begin position="176"/>
        <end position="196"/>
    </location>
</feature>
<dbReference type="EMBL" id="KQ964266">
    <property type="protein sequence ID" value="KXJ86679.1"/>
    <property type="molecule type" value="Genomic_DNA"/>
</dbReference>
<sequence length="272" mass="30535">MSFTNAPVTRSVIYGIIGLSIAASLFDVKHYFYILVDLHLWRFHQTWRLLLWQLCYSNSSEVLFAAMALYNMRMVERFWGPRKFASFVCATYLLTSIATPLLLALLMRPLTFGLLNYLPAGPTPIVFAVMAQYHAMIPHTYQYKIATSTSAGGNGDQGVTLSDKSYRYLLAAQLALSQWPGSVLGALMGWIVGYSWRMELLPRRLTRWRLPGWVLGVRAPRRNEEFEGLRRRMEGGAATATTTGAQAGGDAADGGRRRTMGQQFMDQFRGGV</sequence>
<evidence type="ECO:0000256" key="1">
    <source>
        <dbReference type="ARBA" id="ARBA00004141"/>
    </source>
</evidence>
<keyword evidence="8" id="KW-1185">Reference proteome</keyword>
<dbReference type="PANTHER" id="PTHR43066">
    <property type="entry name" value="RHOMBOID-RELATED PROTEIN"/>
    <property type="match status" value="1"/>
</dbReference>
<dbReference type="SUPFAM" id="SSF144091">
    <property type="entry name" value="Rhomboid-like"/>
    <property type="match status" value="1"/>
</dbReference>
<evidence type="ECO:0000313" key="8">
    <source>
        <dbReference type="Proteomes" id="UP000070501"/>
    </source>
</evidence>
<evidence type="ECO:0000313" key="7">
    <source>
        <dbReference type="EMBL" id="KXJ86679.1"/>
    </source>
</evidence>
<name>A0A136IPL5_9PEZI</name>
<feature type="transmembrane region" description="Helical" evidence="6">
    <location>
        <begin position="84"/>
        <end position="107"/>
    </location>
</feature>
<dbReference type="PANTHER" id="PTHR43066:SF21">
    <property type="entry name" value="UBIQUITIN-ASSOCIATED DOMAIN-CONTAINING PROTEIN 2"/>
    <property type="match status" value="1"/>
</dbReference>
<dbReference type="OrthoDB" id="272778at2759"/>
<dbReference type="InterPro" id="IPR035952">
    <property type="entry name" value="Rhomboid-like_sf"/>
</dbReference>
<dbReference type="STRING" id="196109.A0A136IPL5"/>
<dbReference type="GO" id="GO:0016020">
    <property type="term" value="C:membrane"/>
    <property type="evidence" value="ECO:0007669"/>
    <property type="project" value="UniProtKB-SubCell"/>
</dbReference>
<dbReference type="InParanoid" id="A0A136IPL5"/>
<keyword evidence="4 6" id="KW-0472">Membrane</keyword>
<evidence type="ECO:0000256" key="4">
    <source>
        <dbReference type="ARBA" id="ARBA00023136"/>
    </source>
</evidence>
<feature type="compositionally biased region" description="Low complexity" evidence="5">
    <location>
        <begin position="235"/>
        <end position="250"/>
    </location>
</feature>
<proteinExistence type="predicted"/>
<evidence type="ECO:0008006" key="9">
    <source>
        <dbReference type="Google" id="ProtNLM"/>
    </source>
</evidence>
<dbReference type="SMART" id="SM01160">
    <property type="entry name" value="DUF1751"/>
    <property type="match status" value="1"/>
</dbReference>
<evidence type="ECO:0000256" key="2">
    <source>
        <dbReference type="ARBA" id="ARBA00022692"/>
    </source>
</evidence>
<dbReference type="InterPro" id="IPR013861">
    <property type="entry name" value="TMEM115/Pdh1/Rbl19"/>
</dbReference>
<feature type="transmembrane region" description="Helical" evidence="6">
    <location>
        <begin position="49"/>
        <end position="72"/>
    </location>
</feature>
<dbReference type="GO" id="GO:0004252">
    <property type="term" value="F:serine-type endopeptidase activity"/>
    <property type="evidence" value="ECO:0007669"/>
    <property type="project" value="TreeGrafter"/>
</dbReference>
<feature type="region of interest" description="Disordered" evidence="5">
    <location>
        <begin position="234"/>
        <end position="256"/>
    </location>
</feature>
<gene>
    <name evidence="7" type="ORF">Micbo1qcDRAFT_236755</name>
</gene>
<keyword evidence="3 6" id="KW-1133">Transmembrane helix</keyword>
<reference evidence="8" key="1">
    <citation type="submission" date="2016-02" db="EMBL/GenBank/DDBJ databases">
        <title>Draft genome sequence of Microdochium bolleyi, a fungal endophyte of beachgrass.</title>
        <authorList>
            <consortium name="DOE Joint Genome Institute"/>
            <person name="David A.S."/>
            <person name="May G."/>
            <person name="Haridas S."/>
            <person name="Lim J."/>
            <person name="Wang M."/>
            <person name="Labutti K."/>
            <person name="Lipzen A."/>
            <person name="Barry K."/>
            <person name="Grigoriev I.V."/>
        </authorList>
    </citation>
    <scope>NUCLEOTIDE SEQUENCE [LARGE SCALE GENOMIC DNA]</scope>
    <source>
        <strain evidence="8">J235TASD1</strain>
    </source>
</reference>
<evidence type="ECO:0000256" key="5">
    <source>
        <dbReference type="SAM" id="MobiDB-lite"/>
    </source>
</evidence>
<dbReference type="Pfam" id="PF08551">
    <property type="entry name" value="DUF1751"/>
    <property type="match status" value="1"/>
</dbReference>